<evidence type="ECO:0000313" key="2">
    <source>
        <dbReference type="WBParaSite" id="nRc.2.0.1.t47345-RA"/>
    </source>
</evidence>
<protein>
    <submittedName>
        <fullName evidence="2">Uncharacterized protein</fullName>
    </submittedName>
</protein>
<evidence type="ECO:0000313" key="1">
    <source>
        <dbReference type="Proteomes" id="UP000887565"/>
    </source>
</evidence>
<accession>A0A915L8A1</accession>
<keyword evidence="1" id="KW-1185">Reference proteome</keyword>
<reference evidence="2" key="1">
    <citation type="submission" date="2022-11" db="UniProtKB">
        <authorList>
            <consortium name="WormBaseParasite"/>
        </authorList>
    </citation>
    <scope>IDENTIFICATION</scope>
</reference>
<proteinExistence type="predicted"/>
<name>A0A915L8A1_ROMCU</name>
<dbReference type="WBParaSite" id="nRc.2.0.1.t47345-RA">
    <property type="protein sequence ID" value="nRc.2.0.1.t47345-RA"/>
    <property type="gene ID" value="nRc.2.0.1.g47345"/>
</dbReference>
<sequence>MEGFEQSACSEPTSTAPQLTLSSGGASLYTNSAQQSAASLSAYNNLSSSTQSYADRFDAYRFPASSSSKRY</sequence>
<dbReference type="AlphaFoldDB" id="A0A915L8A1"/>
<dbReference type="Proteomes" id="UP000887565">
    <property type="component" value="Unplaced"/>
</dbReference>
<organism evidence="1 2">
    <name type="scientific">Romanomermis culicivorax</name>
    <name type="common">Nematode worm</name>
    <dbReference type="NCBI Taxonomy" id="13658"/>
    <lineage>
        <taxon>Eukaryota</taxon>
        <taxon>Metazoa</taxon>
        <taxon>Ecdysozoa</taxon>
        <taxon>Nematoda</taxon>
        <taxon>Enoplea</taxon>
        <taxon>Dorylaimia</taxon>
        <taxon>Mermithida</taxon>
        <taxon>Mermithoidea</taxon>
        <taxon>Mermithidae</taxon>
        <taxon>Romanomermis</taxon>
    </lineage>
</organism>